<evidence type="ECO:0000256" key="2">
    <source>
        <dbReference type="SAM" id="MobiDB-lite"/>
    </source>
</evidence>
<dbReference type="EMBL" id="CATOUU010000747">
    <property type="protein sequence ID" value="CAI9945649.1"/>
    <property type="molecule type" value="Genomic_DNA"/>
</dbReference>
<protein>
    <submittedName>
        <fullName evidence="4">Hypothetical_protein</fullName>
    </submittedName>
</protein>
<sequence>MNNLPKTDSEETTYYSSVTESESSGEDQKFIQTITKLKSRDKDIMPAQPVDKKVKVDKYAHLKKETQKEDNIPQARTINMHEGIDVDEYLNKILNTKLLKVKKDIVINQEEIKKLQEDENDENEMNKAEMKLI</sequence>
<dbReference type="Proteomes" id="UP001642409">
    <property type="component" value="Unassembled WGS sequence"/>
</dbReference>
<feature type="region of interest" description="Disordered" evidence="2">
    <location>
        <begin position="1"/>
        <end position="28"/>
    </location>
</feature>
<dbReference type="EMBL" id="CAXDID020000066">
    <property type="protein sequence ID" value="CAL6012547.1"/>
    <property type="molecule type" value="Genomic_DNA"/>
</dbReference>
<feature type="coiled-coil region" evidence="1">
    <location>
        <begin position="98"/>
        <end position="128"/>
    </location>
</feature>
<reference evidence="4 5" key="2">
    <citation type="submission" date="2024-07" db="EMBL/GenBank/DDBJ databases">
        <authorList>
            <person name="Akdeniz Z."/>
        </authorList>
    </citation>
    <scope>NUCLEOTIDE SEQUENCE [LARGE SCALE GENOMIC DNA]</scope>
</reference>
<evidence type="ECO:0000256" key="1">
    <source>
        <dbReference type="SAM" id="Coils"/>
    </source>
</evidence>
<gene>
    <name evidence="4" type="ORF">HINF_LOCUS23359</name>
    <name evidence="3" type="ORF">HINF_LOCUS33294</name>
</gene>
<accession>A0AA86Q4Q2</accession>
<keyword evidence="1" id="KW-0175">Coiled coil</keyword>
<dbReference type="AlphaFoldDB" id="A0AA86Q4Q2"/>
<keyword evidence="5" id="KW-1185">Reference proteome</keyword>
<proteinExistence type="predicted"/>
<evidence type="ECO:0000313" key="3">
    <source>
        <dbReference type="EMBL" id="CAI9945649.1"/>
    </source>
</evidence>
<comment type="caution">
    <text evidence="3">The sequence shown here is derived from an EMBL/GenBank/DDBJ whole genome shotgun (WGS) entry which is preliminary data.</text>
</comment>
<evidence type="ECO:0000313" key="4">
    <source>
        <dbReference type="EMBL" id="CAL6012547.1"/>
    </source>
</evidence>
<evidence type="ECO:0000313" key="5">
    <source>
        <dbReference type="Proteomes" id="UP001642409"/>
    </source>
</evidence>
<reference evidence="3" key="1">
    <citation type="submission" date="2023-06" db="EMBL/GenBank/DDBJ databases">
        <authorList>
            <person name="Kurt Z."/>
        </authorList>
    </citation>
    <scope>NUCLEOTIDE SEQUENCE</scope>
</reference>
<feature type="compositionally biased region" description="Low complexity" evidence="2">
    <location>
        <begin position="12"/>
        <end position="22"/>
    </location>
</feature>
<organism evidence="3">
    <name type="scientific">Hexamita inflata</name>
    <dbReference type="NCBI Taxonomy" id="28002"/>
    <lineage>
        <taxon>Eukaryota</taxon>
        <taxon>Metamonada</taxon>
        <taxon>Diplomonadida</taxon>
        <taxon>Hexamitidae</taxon>
        <taxon>Hexamitinae</taxon>
        <taxon>Hexamita</taxon>
    </lineage>
</organism>
<name>A0AA86Q4Q2_9EUKA</name>